<organism evidence="2 3">
    <name type="scientific">Plasmodium gonderi</name>
    <dbReference type="NCBI Taxonomy" id="77519"/>
    <lineage>
        <taxon>Eukaryota</taxon>
        <taxon>Sar</taxon>
        <taxon>Alveolata</taxon>
        <taxon>Apicomplexa</taxon>
        <taxon>Aconoidasida</taxon>
        <taxon>Haemosporida</taxon>
        <taxon>Plasmodiidae</taxon>
        <taxon>Plasmodium</taxon>
        <taxon>Plasmodium (Plasmodium)</taxon>
    </lineage>
</organism>
<protein>
    <submittedName>
        <fullName evidence="2">Variable surface protein</fullName>
    </submittedName>
</protein>
<dbReference type="EMBL" id="BDQF01000191">
    <property type="protein sequence ID" value="GAW84229.1"/>
    <property type="molecule type" value="Genomic_DNA"/>
</dbReference>
<dbReference type="OrthoDB" id="388362at2759"/>
<evidence type="ECO:0000256" key="1">
    <source>
        <dbReference type="SAM" id="Phobius"/>
    </source>
</evidence>
<gene>
    <name evidence="2" type="ORF">PGO_001825</name>
</gene>
<comment type="caution">
    <text evidence="2">The sequence shown here is derived from an EMBL/GenBank/DDBJ whole genome shotgun (WGS) entry which is preliminary data.</text>
</comment>
<dbReference type="GeneID" id="39745037"/>
<dbReference type="RefSeq" id="XP_028546818.1">
    <property type="nucleotide sequence ID" value="XM_028691017.1"/>
</dbReference>
<keyword evidence="1" id="KW-0472">Membrane</keyword>
<evidence type="ECO:0000313" key="3">
    <source>
        <dbReference type="Proteomes" id="UP000195521"/>
    </source>
</evidence>
<feature type="transmembrane region" description="Helical" evidence="1">
    <location>
        <begin position="229"/>
        <end position="248"/>
    </location>
</feature>
<proteinExistence type="predicted"/>
<keyword evidence="3" id="KW-1185">Reference proteome</keyword>
<evidence type="ECO:0000313" key="2">
    <source>
        <dbReference type="EMBL" id="GAW84229.1"/>
    </source>
</evidence>
<keyword evidence="1" id="KW-0812">Transmembrane</keyword>
<accession>A0A1Y1JP27</accession>
<dbReference type="AlphaFoldDB" id="A0A1Y1JP27"/>
<keyword evidence="1" id="KW-1133">Transmembrane helix</keyword>
<name>A0A1Y1JP27_PLAGO</name>
<sequence>MVLVEYVYTEKFPEFSEFIKNNKEKLSLHGDPCKLGSIGARKFYGNKFNEDTCNAGLFFASKIIGNPYNHDTRARCLYLYYWLYKQLKANNTRDHTKSVYLEFFNNIGGNSKYVCKDYWYISILDEELNLLDDLHEMNSKLYDIKKNKYLSEENKCHRFNECSDMYKHYSKECTPYNYSSFCDALENIKNLYNDLQNSNGCVHAKCKKLPCYNTENIESPSPKTNKSKFSIILTILILIIPLLLFVIYKFTPYNSSLHCGIKKIVNKCRDLNEVWNKSQNSEISDSAYWNNSYDVLYSSL</sequence>
<dbReference type="Proteomes" id="UP000195521">
    <property type="component" value="Unassembled WGS sequence"/>
</dbReference>
<reference evidence="3" key="1">
    <citation type="submission" date="2017-04" db="EMBL/GenBank/DDBJ databases">
        <title>Plasmodium gonderi genome.</title>
        <authorList>
            <person name="Arisue N."/>
            <person name="Honma H."/>
            <person name="Kawai S."/>
            <person name="Tougan T."/>
            <person name="Tanabe K."/>
            <person name="Horii T."/>
        </authorList>
    </citation>
    <scope>NUCLEOTIDE SEQUENCE [LARGE SCALE GENOMIC DNA]</scope>
    <source>
        <strain evidence="3">ATCC 30045</strain>
    </source>
</reference>